<dbReference type="SUPFAM" id="SSF53098">
    <property type="entry name" value="Ribonuclease H-like"/>
    <property type="match status" value="1"/>
</dbReference>
<dbReference type="InterPro" id="IPR001584">
    <property type="entry name" value="Integrase_cat-core"/>
</dbReference>
<sequence length="233" mass="26600">MPIGVGERRGGVYFFRGLDRAQAYAVGSSDSGGLWHSRLGHPSIKVLRLLGHLNNSLLRSVENKVCDACIRGKQTRDSFVVSNARAIEPFELIHCDIWGPYRVMSTCGARYFFTVVDDFSRAVWVHLMQDKSEVKNILKQFIVMTKGQFDKNVKVVRSDNGKEFVSLQEYFLTNGIIFQTSCVYTPQQNGRVERKHRHILEMARTLRFHANLPINFWGECVLTAGYLINRLPS</sequence>
<dbReference type="Gene3D" id="3.30.420.10">
    <property type="entry name" value="Ribonuclease H-like superfamily/Ribonuclease H"/>
    <property type="match status" value="1"/>
</dbReference>
<dbReference type="Pfam" id="PF00665">
    <property type="entry name" value="rve"/>
    <property type="match status" value="1"/>
</dbReference>
<protein>
    <recommendedName>
        <fullName evidence="1">Integrase catalytic domain-containing protein</fullName>
    </recommendedName>
</protein>
<proteinExistence type="predicted"/>
<dbReference type="InterPro" id="IPR036397">
    <property type="entry name" value="RNaseH_sf"/>
</dbReference>
<dbReference type="EMBL" id="CAMAPF010000082">
    <property type="protein sequence ID" value="CAH9094771.1"/>
    <property type="molecule type" value="Genomic_DNA"/>
</dbReference>
<reference evidence="2" key="1">
    <citation type="submission" date="2022-07" db="EMBL/GenBank/DDBJ databases">
        <authorList>
            <person name="Macas J."/>
            <person name="Novak P."/>
            <person name="Neumann P."/>
        </authorList>
    </citation>
    <scope>NUCLEOTIDE SEQUENCE</scope>
</reference>
<feature type="domain" description="Integrase catalytic" evidence="1">
    <location>
        <begin position="85"/>
        <end position="233"/>
    </location>
</feature>
<dbReference type="GO" id="GO:0015074">
    <property type="term" value="P:DNA integration"/>
    <property type="evidence" value="ECO:0007669"/>
    <property type="project" value="InterPro"/>
</dbReference>
<organism evidence="2 3">
    <name type="scientific">Cuscuta epithymum</name>
    <dbReference type="NCBI Taxonomy" id="186058"/>
    <lineage>
        <taxon>Eukaryota</taxon>
        <taxon>Viridiplantae</taxon>
        <taxon>Streptophyta</taxon>
        <taxon>Embryophyta</taxon>
        <taxon>Tracheophyta</taxon>
        <taxon>Spermatophyta</taxon>
        <taxon>Magnoliopsida</taxon>
        <taxon>eudicotyledons</taxon>
        <taxon>Gunneridae</taxon>
        <taxon>Pentapetalae</taxon>
        <taxon>asterids</taxon>
        <taxon>lamiids</taxon>
        <taxon>Solanales</taxon>
        <taxon>Convolvulaceae</taxon>
        <taxon>Cuscuteae</taxon>
        <taxon>Cuscuta</taxon>
        <taxon>Cuscuta subgen. Cuscuta</taxon>
    </lineage>
</organism>
<name>A0AAV0DBV8_9ASTE</name>
<keyword evidence="3" id="KW-1185">Reference proteome</keyword>
<dbReference type="Proteomes" id="UP001152523">
    <property type="component" value="Unassembled WGS sequence"/>
</dbReference>
<dbReference type="PANTHER" id="PTHR42648:SF31">
    <property type="entry name" value="RNA-DIRECTED DNA POLYMERASE"/>
    <property type="match status" value="1"/>
</dbReference>
<evidence type="ECO:0000313" key="3">
    <source>
        <dbReference type="Proteomes" id="UP001152523"/>
    </source>
</evidence>
<feature type="non-terminal residue" evidence="2">
    <location>
        <position position="233"/>
    </location>
</feature>
<comment type="caution">
    <text evidence="2">The sequence shown here is derived from an EMBL/GenBank/DDBJ whole genome shotgun (WGS) entry which is preliminary data.</text>
</comment>
<dbReference type="AlphaFoldDB" id="A0AAV0DBV8"/>
<dbReference type="PANTHER" id="PTHR42648">
    <property type="entry name" value="TRANSPOSASE, PUTATIVE-RELATED"/>
    <property type="match status" value="1"/>
</dbReference>
<gene>
    <name evidence="2" type="ORF">CEPIT_LOCUS13000</name>
</gene>
<dbReference type="InterPro" id="IPR025724">
    <property type="entry name" value="GAG-pre-integrase_dom"/>
</dbReference>
<dbReference type="InterPro" id="IPR012337">
    <property type="entry name" value="RNaseH-like_sf"/>
</dbReference>
<dbReference type="Pfam" id="PF13976">
    <property type="entry name" value="gag_pre-integrs"/>
    <property type="match status" value="1"/>
</dbReference>
<evidence type="ECO:0000259" key="1">
    <source>
        <dbReference type="PROSITE" id="PS50994"/>
    </source>
</evidence>
<dbReference type="InterPro" id="IPR039537">
    <property type="entry name" value="Retrotran_Ty1/copia-like"/>
</dbReference>
<evidence type="ECO:0000313" key="2">
    <source>
        <dbReference type="EMBL" id="CAH9094771.1"/>
    </source>
</evidence>
<dbReference type="GO" id="GO:0003676">
    <property type="term" value="F:nucleic acid binding"/>
    <property type="evidence" value="ECO:0007669"/>
    <property type="project" value="InterPro"/>
</dbReference>
<accession>A0AAV0DBV8</accession>
<dbReference type="PROSITE" id="PS50994">
    <property type="entry name" value="INTEGRASE"/>
    <property type="match status" value="1"/>
</dbReference>